<reference evidence="4 5" key="1">
    <citation type="submission" date="2021-08" db="EMBL/GenBank/DDBJ databases">
        <title>Comparative Genomics Analysis of the Genus Qipengyuania Reveals Extensive Genetic Diversity and Metabolic Versatility, Including the Description of Fifteen Novel Species.</title>
        <authorList>
            <person name="Liu Y."/>
        </authorList>
    </citation>
    <scope>NUCLEOTIDE SEQUENCE [LARGE SCALE GENOMIC DNA]</scope>
    <source>
        <strain evidence="4 5">1XM2-8</strain>
    </source>
</reference>
<proteinExistence type="predicted"/>
<name>A0ABX8ZE18_9SPHN</name>
<dbReference type="PANTHER" id="PTHR42776:SF27">
    <property type="entry name" value="DIPEPTIDYL PEPTIDASE FAMILY MEMBER 6"/>
    <property type="match status" value="1"/>
</dbReference>
<gene>
    <name evidence="4" type="ORF">K3166_09365</name>
</gene>
<dbReference type="InterPro" id="IPR001375">
    <property type="entry name" value="Peptidase_S9_cat"/>
</dbReference>
<protein>
    <submittedName>
        <fullName evidence="4">Prolyl oligopeptidase family serine peptidase</fullName>
    </submittedName>
</protein>
<dbReference type="EMBL" id="CP081297">
    <property type="protein sequence ID" value="QZD86449.1"/>
    <property type="molecule type" value="Genomic_DNA"/>
</dbReference>
<evidence type="ECO:0000256" key="1">
    <source>
        <dbReference type="ARBA" id="ARBA00022801"/>
    </source>
</evidence>
<keyword evidence="2" id="KW-0732">Signal</keyword>
<dbReference type="InterPro" id="IPR029058">
    <property type="entry name" value="AB_hydrolase_fold"/>
</dbReference>
<sequence length="670" mass="75020">MNSLKFSMMAAAAVVLSAPLGPVAASAQQNTTGMPTVPIEAWALRDVVSSVQVSPDGKHVLVVSRDSKLGDNFLDIYKVEDMSKPFKRLAADPMEIVSASWISDNQIIGTTWKVIRKSVKYQEQDVRGYKVYVYNLEKNKFTEADGNYDIVNRLPNDPDHVLISQARRNDGGTGVDPLEFIRPRAYYKFNVESGTRALVYKGSEKYPSAIFDDDGNPRFTSSIDQATKELRFYYRGANDGDWTQMDQTYDLDEHENIYTVYSGFQGFQGFNAEDPTKGYFITTNGEDKAGLYEFDFNTGKLGAKLYSNENADIIGLQRHSMARSGNTSLVAAVFPGEKYERAWFDETELALHQTLEASIPNAHQVSITSRSDDGKTMIVSNSGPRDPGSYWLVKDGRMSKLGSRNPLLTPNELSDVEYIQYKSRDGRTIPAYVTKPKGEGPFPLVVMPHGGPHVNEVVGFDEWGQLLANAGYMVLQPQYRISTGWGKEHFDAGYGEHGGKMQDDKDDGAMYLVQQGLVDPDRMAMFGWSYGGYAALVAAQRDENIYQCAIAGAAVANSERWYKETRSPYSPQAFDDWSKRRGTIGVDPVKTAEKTNIPLLMVHGDVDRRVMYYHYEDYKKAMEKAGKTNAQYLTLEGADHFSNTLMYDHQELFYTKMLDFLKNDCGPGGL</sequence>
<evidence type="ECO:0000259" key="3">
    <source>
        <dbReference type="Pfam" id="PF00326"/>
    </source>
</evidence>
<evidence type="ECO:0000313" key="5">
    <source>
        <dbReference type="Proteomes" id="UP000824280"/>
    </source>
</evidence>
<keyword evidence="1" id="KW-0378">Hydrolase</keyword>
<dbReference type="SUPFAM" id="SSF53474">
    <property type="entry name" value="alpha/beta-Hydrolases"/>
    <property type="match status" value="1"/>
</dbReference>
<dbReference type="PANTHER" id="PTHR42776">
    <property type="entry name" value="SERINE PEPTIDASE S9 FAMILY MEMBER"/>
    <property type="match status" value="1"/>
</dbReference>
<feature type="signal peptide" evidence="2">
    <location>
        <begin position="1"/>
        <end position="27"/>
    </location>
</feature>
<dbReference type="Pfam" id="PF00326">
    <property type="entry name" value="Peptidase_S9"/>
    <property type="match status" value="1"/>
</dbReference>
<accession>A0ABX8ZE18</accession>
<feature type="chain" id="PRO_5046366620" evidence="2">
    <location>
        <begin position="28"/>
        <end position="670"/>
    </location>
</feature>
<evidence type="ECO:0000313" key="4">
    <source>
        <dbReference type="EMBL" id="QZD86449.1"/>
    </source>
</evidence>
<organism evidence="4 5">
    <name type="scientific">Qipengyuania psychrotolerans</name>
    <dbReference type="NCBI Taxonomy" id="2867238"/>
    <lineage>
        <taxon>Bacteria</taxon>
        <taxon>Pseudomonadati</taxon>
        <taxon>Pseudomonadota</taxon>
        <taxon>Alphaproteobacteria</taxon>
        <taxon>Sphingomonadales</taxon>
        <taxon>Erythrobacteraceae</taxon>
        <taxon>Qipengyuania</taxon>
    </lineage>
</organism>
<evidence type="ECO:0000256" key="2">
    <source>
        <dbReference type="SAM" id="SignalP"/>
    </source>
</evidence>
<dbReference type="SUPFAM" id="SSF82171">
    <property type="entry name" value="DPP6 N-terminal domain-like"/>
    <property type="match status" value="1"/>
</dbReference>
<dbReference type="Proteomes" id="UP000824280">
    <property type="component" value="Chromosome"/>
</dbReference>
<dbReference type="Gene3D" id="3.40.50.1820">
    <property type="entry name" value="alpha/beta hydrolase"/>
    <property type="match status" value="1"/>
</dbReference>
<feature type="domain" description="Peptidase S9 prolyl oligopeptidase catalytic" evidence="3">
    <location>
        <begin position="465"/>
        <end position="664"/>
    </location>
</feature>
<keyword evidence="5" id="KW-1185">Reference proteome</keyword>